<organism evidence="1 2">
    <name type="scientific">Cylindrobasidium torrendii FP15055 ss-10</name>
    <dbReference type="NCBI Taxonomy" id="1314674"/>
    <lineage>
        <taxon>Eukaryota</taxon>
        <taxon>Fungi</taxon>
        <taxon>Dikarya</taxon>
        <taxon>Basidiomycota</taxon>
        <taxon>Agaricomycotina</taxon>
        <taxon>Agaricomycetes</taxon>
        <taxon>Agaricomycetidae</taxon>
        <taxon>Agaricales</taxon>
        <taxon>Marasmiineae</taxon>
        <taxon>Physalacriaceae</taxon>
        <taxon>Cylindrobasidium</taxon>
    </lineage>
</organism>
<sequence length="233" mass="26328">MSLSSEFTTFTTTLDAGRPCEDKYYETRCILEGRKEKPVFNANDEEESVYAFAALFKKTPSDSHDSSSNPSEARDSMQVMTAADQQMKASYVQKWRQNVTETSHWNISVHAPKSPVFPTFSPVASVHPDALQVTSVAPYQTMHCPQSSLPSLELEVSDDEDDLDIFIEDLVARHEDTEDTESDASLHVVIPPRRMSKTEALAAKLKWIPSQIKFKWLATSRKHRTRPTGIVYQ</sequence>
<dbReference type="EMBL" id="KN880581">
    <property type="protein sequence ID" value="KIY65665.1"/>
    <property type="molecule type" value="Genomic_DNA"/>
</dbReference>
<accession>A0A0D7B630</accession>
<evidence type="ECO:0000313" key="1">
    <source>
        <dbReference type="EMBL" id="KIY65665.1"/>
    </source>
</evidence>
<dbReference type="OrthoDB" id="2880836at2759"/>
<protein>
    <submittedName>
        <fullName evidence="1">Uncharacterized protein</fullName>
    </submittedName>
</protein>
<gene>
    <name evidence="1" type="ORF">CYLTODRAFT_456081</name>
</gene>
<proteinExistence type="predicted"/>
<dbReference type="Proteomes" id="UP000054007">
    <property type="component" value="Unassembled WGS sequence"/>
</dbReference>
<reference evidence="1 2" key="1">
    <citation type="journal article" date="2015" name="Fungal Genet. Biol.">
        <title>Evolution of novel wood decay mechanisms in Agaricales revealed by the genome sequences of Fistulina hepatica and Cylindrobasidium torrendii.</title>
        <authorList>
            <person name="Floudas D."/>
            <person name="Held B.W."/>
            <person name="Riley R."/>
            <person name="Nagy L.G."/>
            <person name="Koehler G."/>
            <person name="Ransdell A.S."/>
            <person name="Younus H."/>
            <person name="Chow J."/>
            <person name="Chiniquy J."/>
            <person name="Lipzen A."/>
            <person name="Tritt A."/>
            <person name="Sun H."/>
            <person name="Haridas S."/>
            <person name="LaButti K."/>
            <person name="Ohm R.A."/>
            <person name="Kues U."/>
            <person name="Blanchette R.A."/>
            <person name="Grigoriev I.V."/>
            <person name="Minto R.E."/>
            <person name="Hibbett D.S."/>
        </authorList>
    </citation>
    <scope>NUCLEOTIDE SEQUENCE [LARGE SCALE GENOMIC DNA]</scope>
    <source>
        <strain evidence="1 2">FP15055 ss-10</strain>
    </source>
</reference>
<dbReference type="AlphaFoldDB" id="A0A0D7B630"/>
<keyword evidence="2" id="KW-1185">Reference proteome</keyword>
<name>A0A0D7B630_9AGAR</name>
<evidence type="ECO:0000313" key="2">
    <source>
        <dbReference type="Proteomes" id="UP000054007"/>
    </source>
</evidence>